<dbReference type="OrthoDB" id="7064118at2"/>
<dbReference type="EMBL" id="FQWB01000005">
    <property type="protein sequence ID" value="SHG58517.1"/>
    <property type="molecule type" value="Genomic_DNA"/>
</dbReference>
<dbReference type="STRING" id="468056.SAMN05443549_10527"/>
<sequence>MIGIITGDIVNSRKLSSKIWIDGLKNLLNTFGENPVEWDIYRGDEFQLEVKNPEEALIIALQIKSYFKTLKLDVRMSIGFGDITYKAKKISESNGTAFIRSGELFETLKKQKNNLAINSGNEVFDTEINLMLRLSLTFMNNWLVQSADFVLTAIENPSLSQEEIGVKLGINQAAVSRRRKRAQFDLVMEMENYFRNKIKTIST</sequence>
<protein>
    <submittedName>
        <fullName evidence="1">SatD family (SatD)</fullName>
    </submittedName>
</protein>
<keyword evidence="2" id="KW-1185">Reference proteome</keyword>
<dbReference type="InterPro" id="IPR036388">
    <property type="entry name" value="WH-like_DNA-bd_sf"/>
</dbReference>
<name>A0A1M5L0G9_9FLAO</name>
<dbReference type="AlphaFoldDB" id="A0A1M5L0G9"/>
<accession>A0A1M5L0G9</accession>
<dbReference type="Pfam" id="PF16264">
    <property type="entry name" value="SatD"/>
    <property type="match status" value="1"/>
</dbReference>
<proteinExistence type="predicted"/>
<dbReference type="RefSeq" id="WP_073370823.1">
    <property type="nucleotide sequence ID" value="NZ_FQWB01000005.1"/>
</dbReference>
<gene>
    <name evidence="1" type="ORF">SAMN05443549_10527</name>
</gene>
<organism evidence="1 2">
    <name type="scientific">Flavobacterium fluvii</name>
    <dbReference type="NCBI Taxonomy" id="468056"/>
    <lineage>
        <taxon>Bacteria</taxon>
        <taxon>Pseudomonadati</taxon>
        <taxon>Bacteroidota</taxon>
        <taxon>Flavobacteriia</taxon>
        <taxon>Flavobacteriales</taxon>
        <taxon>Flavobacteriaceae</taxon>
        <taxon>Flavobacterium</taxon>
    </lineage>
</organism>
<dbReference type="Proteomes" id="UP000184516">
    <property type="component" value="Unassembled WGS sequence"/>
</dbReference>
<dbReference type="InterPro" id="IPR032580">
    <property type="entry name" value="SatD"/>
</dbReference>
<evidence type="ECO:0000313" key="1">
    <source>
        <dbReference type="EMBL" id="SHG58517.1"/>
    </source>
</evidence>
<dbReference type="Gene3D" id="1.10.10.10">
    <property type="entry name" value="Winged helix-like DNA-binding domain superfamily/Winged helix DNA-binding domain"/>
    <property type="match status" value="1"/>
</dbReference>
<reference evidence="2" key="1">
    <citation type="submission" date="2016-11" db="EMBL/GenBank/DDBJ databases">
        <authorList>
            <person name="Varghese N."/>
            <person name="Submissions S."/>
        </authorList>
    </citation>
    <scope>NUCLEOTIDE SEQUENCE [LARGE SCALE GENOMIC DNA]</scope>
    <source>
        <strain evidence="2">DSM 19978</strain>
    </source>
</reference>
<evidence type="ECO:0000313" key="2">
    <source>
        <dbReference type="Proteomes" id="UP000184516"/>
    </source>
</evidence>